<organism evidence="1 2">
    <name type="scientific">Lederbergia citrisecunda</name>
    <dbReference type="NCBI Taxonomy" id="2833583"/>
    <lineage>
        <taxon>Bacteria</taxon>
        <taxon>Bacillati</taxon>
        <taxon>Bacillota</taxon>
        <taxon>Bacilli</taxon>
        <taxon>Bacillales</taxon>
        <taxon>Bacillaceae</taxon>
        <taxon>Lederbergia</taxon>
    </lineage>
</organism>
<protein>
    <submittedName>
        <fullName evidence="1">DUF1679 domain-containing protein</fullName>
    </submittedName>
</protein>
<sequence length="382" mass="46031">MEYTYLLTDYSLYINVESNVLNLMYFLFFRANSLNFHERKTNIKVLDNFVPLLRVWRVLEITYLFYRRRKIYKESKESFPSITTPFYGHCLMVLRLGEYKIINFKEKDVTTVFPDHFTISEIENNIRKLLKSQECVLAPRIKNWNINLRYIKECYINLKKSQFNYESVYNFNSKLFPVIETIMFSTDPIVIPIKQYVQSLTKSTEKLIKVYWDTPEYNNFLEFYTFIKTKLMENSIDGEVLLVLSHGDIWEGNILTNKKITSVIDWNTINMRSCNFDLYFILFYKAVFNNNLRTKIVKELISTMNSFQIYLVENNNYFSTKKDMISQSDINRYLFYLEFILLKLQEYPKSDVEQEKFLGYWIDVFMLFEKVVKPENTLNLTH</sequence>
<dbReference type="SUPFAM" id="SSF56112">
    <property type="entry name" value="Protein kinase-like (PK-like)"/>
    <property type="match status" value="1"/>
</dbReference>
<comment type="caution">
    <text evidence="1">The sequence shown here is derived from an EMBL/GenBank/DDBJ whole genome shotgun (WGS) entry which is preliminary data.</text>
</comment>
<dbReference type="AlphaFoldDB" id="A0A942TI20"/>
<dbReference type="Pfam" id="PF02958">
    <property type="entry name" value="EcKL"/>
    <property type="match status" value="1"/>
</dbReference>
<reference evidence="1 2" key="1">
    <citation type="submission" date="2021-05" db="EMBL/GenBank/DDBJ databases">
        <title>Novel Bacillus species.</title>
        <authorList>
            <person name="Liu G."/>
        </authorList>
    </citation>
    <scope>NUCLEOTIDE SEQUENCE [LARGE SCALE GENOMIC DNA]</scope>
    <source>
        <strain evidence="1 2">FJAT-49732</strain>
    </source>
</reference>
<gene>
    <name evidence="1" type="ORF">KHA93_01930</name>
</gene>
<dbReference type="InterPro" id="IPR011009">
    <property type="entry name" value="Kinase-like_dom_sf"/>
</dbReference>
<proteinExistence type="predicted"/>
<name>A0A942TI20_9BACI</name>
<keyword evidence="2" id="KW-1185">Reference proteome</keyword>
<accession>A0A942TI20</accession>
<dbReference type="RefSeq" id="WP_213109179.1">
    <property type="nucleotide sequence ID" value="NZ_JAGYPJ010000001.1"/>
</dbReference>
<dbReference type="InterPro" id="IPR004119">
    <property type="entry name" value="EcKL"/>
</dbReference>
<evidence type="ECO:0000313" key="1">
    <source>
        <dbReference type="EMBL" id="MBS4198420.1"/>
    </source>
</evidence>
<dbReference type="Proteomes" id="UP000682713">
    <property type="component" value="Unassembled WGS sequence"/>
</dbReference>
<dbReference type="EMBL" id="JAGYPJ010000001">
    <property type="protein sequence ID" value="MBS4198420.1"/>
    <property type="molecule type" value="Genomic_DNA"/>
</dbReference>
<dbReference type="Gene3D" id="3.90.1200.10">
    <property type="match status" value="1"/>
</dbReference>
<evidence type="ECO:0000313" key="2">
    <source>
        <dbReference type="Proteomes" id="UP000682713"/>
    </source>
</evidence>